<protein>
    <recommendedName>
        <fullName evidence="1">DUF6869 domain-containing protein</fullName>
    </recommendedName>
</protein>
<comment type="caution">
    <text evidence="2">The sequence shown here is derived from an EMBL/GenBank/DDBJ whole genome shotgun (WGS) entry which is preliminary data.</text>
</comment>
<dbReference type="Pfam" id="PF21746">
    <property type="entry name" value="DUF6869"/>
    <property type="match status" value="1"/>
</dbReference>
<evidence type="ECO:0000259" key="1">
    <source>
        <dbReference type="Pfam" id="PF21746"/>
    </source>
</evidence>
<evidence type="ECO:0000313" key="3">
    <source>
        <dbReference type="Proteomes" id="UP000676565"/>
    </source>
</evidence>
<sequence length="108" mass="11710">MEPAVEELVAAWFAGDHCLFEACTEQPEHAWGAVLALLQHELSPDDLALLAAGPLETLLGSHGAAFIGRVEDRGASDPRFNHLLGGVWQGGMPDAVWQRVRAARKEAW</sequence>
<proteinExistence type="predicted"/>
<accession>A0ABS5C435</accession>
<feature type="domain" description="DUF6869" evidence="1">
    <location>
        <begin position="12"/>
        <end position="106"/>
    </location>
</feature>
<name>A0ABS5C435_9BACT</name>
<dbReference type="RefSeq" id="WP_210663096.1">
    <property type="nucleotide sequence ID" value="NZ_JAGKQQ010000002.1"/>
</dbReference>
<keyword evidence="3" id="KW-1185">Reference proteome</keyword>
<dbReference type="Proteomes" id="UP000676565">
    <property type="component" value="Unassembled WGS sequence"/>
</dbReference>
<dbReference type="EMBL" id="JAGKQQ010000002">
    <property type="protein sequence ID" value="MBP3960751.1"/>
    <property type="molecule type" value="Genomic_DNA"/>
</dbReference>
<reference evidence="2 3" key="1">
    <citation type="submission" date="2021-04" db="EMBL/GenBank/DDBJ databases">
        <authorList>
            <person name="Ivanova A."/>
        </authorList>
    </citation>
    <scope>NUCLEOTIDE SEQUENCE [LARGE SCALE GENOMIC DNA]</scope>
    <source>
        <strain evidence="2 3">G18</strain>
    </source>
</reference>
<gene>
    <name evidence="2" type="ORF">J8F10_36480</name>
</gene>
<organism evidence="2 3">
    <name type="scientific">Gemmata palustris</name>
    <dbReference type="NCBI Taxonomy" id="2822762"/>
    <lineage>
        <taxon>Bacteria</taxon>
        <taxon>Pseudomonadati</taxon>
        <taxon>Planctomycetota</taxon>
        <taxon>Planctomycetia</taxon>
        <taxon>Gemmatales</taxon>
        <taxon>Gemmataceae</taxon>
        <taxon>Gemmata</taxon>
    </lineage>
</organism>
<evidence type="ECO:0000313" key="2">
    <source>
        <dbReference type="EMBL" id="MBP3960751.1"/>
    </source>
</evidence>
<dbReference type="InterPro" id="IPR049221">
    <property type="entry name" value="DUF6869"/>
</dbReference>